<dbReference type="PROSITE" id="PS50048">
    <property type="entry name" value="ZN2_CY6_FUNGAL_2"/>
    <property type="match status" value="1"/>
</dbReference>
<keyword evidence="2" id="KW-0539">Nucleus</keyword>
<dbReference type="Proteomes" id="UP001338125">
    <property type="component" value="Unassembled WGS sequence"/>
</dbReference>
<dbReference type="SMART" id="SM00066">
    <property type="entry name" value="GAL4"/>
    <property type="match status" value="1"/>
</dbReference>
<dbReference type="PANTHER" id="PTHR46910">
    <property type="entry name" value="TRANSCRIPTION FACTOR PDR1"/>
    <property type="match status" value="1"/>
</dbReference>
<evidence type="ECO:0000256" key="2">
    <source>
        <dbReference type="ARBA" id="ARBA00023242"/>
    </source>
</evidence>
<evidence type="ECO:0000313" key="6">
    <source>
        <dbReference type="Proteomes" id="UP001338125"/>
    </source>
</evidence>
<dbReference type="CDD" id="cd12148">
    <property type="entry name" value="fungal_TF_MHR"/>
    <property type="match status" value="1"/>
</dbReference>
<dbReference type="Pfam" id="PF00172">
    <property type="entry name" value="Zn_clus"/>
    <property type="match status" value="1"/>
</dbReference>
<feature type="compositionally biased region" description="Basic and acidic residues" evidence="3">
    <location>
        <begin position="138"/>
        <end position="148"/>
    </location>
</feature>
<keyword evidence="6" id="KW-1185">Reference proteome</keyword>
<dbReference type="CDD" id="cd00067">
    <property type="entry name" value="GAL4"/>
    <property type="match status" value="1"/>
</dbReference>
<dbReference type="PANTHER" id="PTHR46910:SF39">
    <property type="entry name" value="ZN(II)2CYS6 TRANSCRIPTION FACTOR (EUROFUNG)"/>
    <property type="match status" value="1"/>
</dbReference>
<dbReference type="Pfam" id="PF04082">
    <property type="entry name" value="Fungal_trans"/>
    <property type="match status" value="1"/>
</dbReference>
<evidence type="ECO:0000256" key="3">
    <source>
        <dbReference type="SAM" id="MobiDB-lite"/>
    </source>
</evidence>
<comment type="caution">
    <text evidence="5">The sequence shown here is derived from an EMBL/GenBank/DDBJ whole genome shotgun (WGS) entry which is preliminary data.</text>
</comment>
<evidence type="ECO:0000259" key="4">
    <source>
        <dbReference type="PROSITE" id="PS50048"/>
    </source>
</evidence>
<gene>
    <name evidence="5" type="ORF">PT974_01835</name>
</gene>
<evidence type="ECO:0000256" key="1">
    <source>
        <dbReference type="ARBA" id="ARBA00022723"/>
    </source>
</evidence>
<accession>A0ABR0SXI0</accession>
<feature type="compositionally biased region" description="Polar residues" evidence="3">
    <location>
        <begin position="117"/>
        <end position="135"/>
    </location>
</feature>
<feature type="domain" description="Zn(2)-C6 fungal-type" evidence="4">
    <location>
        <begin position="40"/>
        <end position="69"/>
    </location>
</feature>
<sequence>MQLDSGDQRPSPSASEQERLPVNPRRRRVPPEQRKRVSTACNNCNIRRVKCSGGNPCKSCFSINSQCIYPTPVEKVHISRTELEELKRKLEVYEKALQETVPDPSRRQELLGNLFSTTEDTSSPASSLANQQFSDNDLPDRSMVKPEQRAGQGSGRLLQDPEGTTHYLGETSGATFLDHLKEVLGAALPLAQAEAQMSQDQDGNAFLSSLGRYYTDDSRPLVEGEVNPVSLPSGEDLAFMLENLRHVIQDGSGQWPSGGIYWWGDMNALPDNAATPPAASTGAELQECRQRAFYHAALAIVTHINSPANGSREPSTPSISESYFSRAASLSGNPLDITRYCTIGDVATLSLMAFYLVEINRWDAAYMHVAAAMHICIMLGVHRGLVDERGKRVFWTVYIMDRWMSCLMGRPPIITDEAIRLDAPVDVMSMPPAVGLKANVDLSRISGYVVCNTYRVAPWEEARGEASRQPDKAIWMLQQWQSTLPPLLQLSPDGLSNDPACCLLHMRYNMLIILAIRPLFLSAVKKSVARYLMLQPSDVNSQSHHLKFCIAAARRNIRLGRHMRNLDISRKVHLQAESQFIFDATVCLILEDLISEDEVSPEEMEARTQDIAFGIDMEQQSLRLSGSTRSTTLQQLRLLVDKLTGAGSMDLTMTLDFEPQMQPAMSMSMPDYTLPPRMQIGEDHELYGELMAWVDDEWPMQTDSDMFTGFSNWQ</sequence>
<name>A0ABR0SXI0_9HYPO</name>
<dbReference type="Gene3D" id="4.10.240.10">
    <property type="entry name" value="Zn(2)-C6 fungal-type DNA-binding domain"/>
    <property type="match status" value="1"/>
</dbReference>
<feature type="region of interest" description="Disordered" evidence="3">
    <location>
        <begin position="1"/>
        <end position="37"/>
    </location>
</feature>
<dbReference type="InterPro" id="IPR036864">
    <property type="entry name" value="Zn2-C6_fun-type_DNA-bd_sf"/>
</dbReference>
<proteinExistence type="predicted"/>
<dbReference type="InterPro" id="IPR050987">
    <property type="entry name" value="AtrR-like"/>
</dbReference>
<keyword evidence="1" id="KW-0479">Metal-binding</keyword>
<feature type="region of interest" description="Disordered" evidence="3">
    <location>
        <begin position="117"/>
        <end position="169"/>
    </location>
</feature>
<organism evidence="5 6">
    <name type="scientific">Cladobotryum mycophilum</name>
    <dbReference type="NCBI Taxonomy" id="491253"/>
    <lineage>
        <taxon>Eukaryota</taxon>
        <taxon>Fungi</taxon>
        <taxon>Dikarya</taxon>
        <taxon>Ascomycota</taxon>
        <taxon>Pezizomycotina</taxon>
        <taxon>Sordariomycetes</taxon>
        <taxon>Hypocreomycetidae</taxon>
        <taxon>Hypocreales</taxon>
        <taxon>Hypocreaceae</taxon>
        <taxon>Cladobotryum</taxon>
    </lineage>
</organism>
<dbReference type="SUPFAM" id="SSF57701">
    <property type="entry name" value="Zn2/Cys6 DNA-binding domain"/>
    <property type="match status" value="1"/>
</dbReference>
<protein>
    <recommendedName>
        <fullName evidence="4">Zn(2)-C6 fungal-type domain-containing protein</fullName>
    </recommendedName>
</protein>
<dbReference type="InterPro" id="IPR007219">
    <property type="entry name" value="XnlR_reg_dom"/>
</dbReference>
<dbReference type="InterPro" id="IPR001138">
    <property type="entry name" value="Zn2Cys6_DnaBD"/>
</dbReference>
<dbReference type="EMBL" id="JAVFKD010000002">
    <property type="protein sequence ID" value="KAK5996500.1"/>
    <property type="molecule type" value="Genomic_DNA"/>
</dbReference>
<reference evidence="5 6" key="1">
    <citation type="submission" date="2024-01" db="EMBL/GenBank/DDBJ databases">
        <title>Complete genome of Cladobotryum mycophilum ATHUM6906.</title>
        <authorList>
            <person name="Christinaki A.C."/>
            <person name="Myridakis A.I."/>
            <person name="Kouvelis V.N."/>
        </authorList>
    </citation>
    <scope>NUCLEOTIDE SEQUENCE [LARGE SCALE GENOMIC DNA]</scope>
    <source>
        <strain evidence="5 6">ATHUM6906</strain>
    </source>
</reference>
<evidence type="ECO:0000313" key="5">
    <source>
        <dbReference type="EMBL" id="KAK5996500.1"/>
    </source>
</evidence>
<dbReference type="SMART" id="SM00906">
    <property type="entry name" value="Fungal_trans"/>
    <property type="match status" value="1"/>
</dbReference>